<evidence type="ECO:0000256" key="2">
    <source>
        <dbReference type="ARBA" id="ARBA00005988"/>
    </source>
</evidence>
<dbReference type="Proteomes" id="UP001162131">
    <property type="component" value="Unassembled WGS sequence"/>
</dbReference>
<evidence type="ECO:0000256" key="6">
    <source>
        <dbReference type="ARBA" id="ARBA00023049"/>
    </source>
</evidence>
<keyword evidence="5" id="KW-0862">Zinc</keyword>
<feature type="active site" description="Proton donor/acceptor" evidence="7">
    <location>
        <position position="325"/>
    </location>
</feature>
<keyword evidence="4" id="KW-0378">Hydrolase</keyword>
<dbReference type="EMBL" id="CAJZBQ010000002">
    <property type="protein sequence ID" value="CAG9310594.1"/>
    <property type="molecule type" value="Genomic_DNA"/>
</dbReference>
<reference evidence="12" key="1">
    <citation type="submission" date="2021-09" db="EMBL/GenBank/DDBJ databases">
        <authorList>
            <consortium name="AG Swart"/>
            <person name="Singh M."/>
            <person name="Singh A."/>
            <person name="Seah K."/>
            <person name="Emmerich C."/>
        </authorList>
    </citation>
    <scope>NUCLEOTIDE SEQUENCE</scope>
    <source>
        <strain evidence="12">ATCC30299</strain>
    </source>
</reference>
<dbReference type="GO" id="GO:0006508">
    <property type="term" value="P:proteolysis"/>
    <property type="evidence" value="ECO:0007669"/>
    <property type="project" value="UniProtKB-KW"/>
</dbReference>
<keyword evidence="9" id="KW-1133">Transmembrane helix</keyword>
<evidence type="ECO:0000256" key="1">
    <source>
        <dbReference type="ARBA" id="ARBA00001947"/>
    </source>
</evidence>
<comment type="similarity">
    <text evidence="2 7">Belongs to the peptidase M14 family.</text>
</comment>
<dbReference type="InterPro" id="IPR000834">
    <property type="entry name" value="Peptidase_M14"/>
</dbReference>
<protein>
    <recommendedName>
        <fullName evidence="11">Peptidase M14 domain-containing protein</fullName>
    </recommendedName>
</protein>
<evidence type="ECO:0000256" key="10">
    <source>
        <dbReference type="SAM" id="SignalP"/>
    </source>
</evidence>
<feature type="compositionally biased region" description="Polar residues" evidence="8">
    <location>
        <begin position="542"/>
        <end position="554"/>
    </location>
</feature>
<evidence type="ECO:0000256" key="4">
    <source>
        <dbReference type="ARBA" id="ARBA00022801"/>
    </source>
</evidence>
<evidence type="ECO:0000256" key="9">
    <source>
        <dbReference type="SAM" id="Phobius"/>
    </source>
</evidence>
<dbReference type="PANTHER" id="PTHR11705">
    <property type="entry name" value="PROTEASE FAMILY M14 CARBOXYPEPTIDASE A,B"/>
    <property type="match status" value="1"/>
</dbReference>
<organism evidence="12 13">
    <name type="scientific">Blepharisma stoltei</name>
    <dbReference type="NCBI Taxonomy" id="1481888"/>
    <lineage>
        <taxon>Eukaryota</taxon>
        <taxon>Sar</taxon>
        <taxon>Alveolata</taxon>
        <taxon>Ciliophora</taxon>
        <taxon>Postciliodesmatophora</taxon>
        <taxon>Heterotrichea</taxon>
        <taxon>Heterotrichida</taxon>
        <taxon>Blepharismidae</taxon>
        <taxon>Blepharisma</taxon>
    </lineage>
</organism>
<evidence type="ECO:0000256" key="3">
    <source>
        <dbReference type="ARBA" id="ARBA00022670"/>
    </source>
</evidence>
<evidence type="ECO:0000256" key="5">
    <source>
        <dbReference type="ARBA" id="ARBA00022833"/>
    </source>
</evidence>
<feature type="domain" description="Peptidase M14" evidence="11">
    <location>
        <begin position="25"/>
        <end position="347"/>
    </location>
</feature>
<dbReference type="Gene3D" id="3.40.630.10">
    <property type="entry name" value="Zn peptidases"/>
    <property type="match status" value="1"/>
</dbReference>
<dbReference type="GO" id="GO:0008270">
    <property type="term" value="F:zinc ion binding"/>
    <property type="evidence" value="ECO:0007669"/>
    <property type="project" value="InterPro"/>
</dbReference>
<evidence type="ECO:0000256" key="8">
    <source>
        <dbReference type="SAM" id="MobiDB-lite"/>
    </source>
</evidence>
<feature type="region of interest" description="Disordered" evidence="8">
    <location>
        <begin position="517"/>
        <end position="554"/>
    </location>
</feature>
<feature type="chain" id="PRO_5043885663" description="Peptidase M14 domain-containing protein" evidence="10">
    <location>
        <begin position="20"/>
        <end position="554"/>
    </location>
</feature>
<keyword evidence="10" id="KW-0732">Signal</keyword>
<keyword evidence="9" id="KW-0812">Transmembrane</keyword>
<sequence length="554" mass="62531">MKVLIYFLSALKFFASAFGDGSLDGYFTYSEIISFMQNLTSTFPGLARSGTIGKTYNGEDIHYLQLSTTSGLSQDQKTGIVITAAQFAGYPQGVSQVMFTAQEFSNSYSSDPNATFILSVSNIWLIPVINVDGYKNIENVYRESKSFDVNLKNLNTSGCSTGGGVNLDRNWGYKWDHGESSNDPCDPTYHGWNAFSEPETSALRSFIEDKNITLWVHYDRNGSYCTIPYTFSELSDFSVAEQPFYDQLYYSQGRIYSVGKAKPSYGSNEDGTLIDYAFSQGIFSLEIGINPHNSMELFYDYYNGLIEIMSLSNFYIDISYSSLYETSCKDAYLCINSNSSSYFTLMIDISNNGIRDALNLKLLLLASNPAGNGYTLSPTSLEMFSSWNYNYIPMTISTNSSYISMDANFDILAFSSIRFYLTVEKAFIEEADKEVQINYEWQILEGSILAYDGNNENLNISRKLMESEYYYSNSEDDKPYSKWIAVGIGFGIETIVICILIWLVCHYKKKLKESTRFDPSKNEGRFNGQLQFKPIGTPGETIDNSPQRFESPQI</sequence>
<dbReference type="Pfam" id="PF00246">
    <property type="entry name" value="Peptidase_M14"/>
    <property type="match status" value="1"/>
</dbReference>
<keyword evidence="6" id="KW-0482">Metalloprotease</keyword>
<proteinExistence type="inferred from homology"/>
<dbReference type="GO" id="GO:0005615">
    <property type="term" value="C:extracellular space"/>
    <property type="evidence" value="ECO:0007669"/>
    <property type="project" value="TreeGrafter"/>
</dbReference>
<evidence type="ECO:0000313" key="12">
    <source>
        <dbReference type="EMBL" id="CAG9310594.1"/>
    </source>
</evidence>
<gene>
    <name evidence="12" type="ORF">BSTOLATCC_MIC1436</name>
</gene>
<dbReference type="PROSITE" id="PS52035">
    <property type="entry name" value="PEPTIDASE_M14"/>
    <property type="match status" value="1"/>
</dbReference>
<keyword evidence="3" id="KW-0645">Protease</keyword>
<dbReference type="AlphaFoldDB" id="A0AAU9I648"/>
<evidence type="ECO:0000259" key="11">
    <source>
        <dbReference type="PROSITE" id="PS52035"/>
    </source>
</evidence>
<comment type="cofactor">
    <cofactor evidence="1">
        <name>Zn(2+)</name>
        <dbReference type="ChEBI" id="CHEBI:29105"/>
    </cofactor>
</comment>
<keyword evidence="9" id="KW-0472">Membrane</keyword>
<dbReference type="SMART" id="SM00631">
    <property type="entry name" value="Zn_pept"/>
    <property type="match status" value="1"/>
</dbReference>
<accession>A0AAU9I648</accession>
<evidence type="ECO:0000313" key="13">
    <source>
        <dbReference type="Proteomes" id="UP001162131"/>
    </source>
</evidence>
<dbReference type="SUPFAM" id="SSF53187">
    <property type="entry name" value="Zn-dependent exopeptidases"/>
    <property type="match status" value="1"/>
</dbReference>
<feature type="transmembrane region" description="Helical" evidence="9">
    <location>
        <begin position="483"/>
        <end position="505"/>
    </location>
</feature>
<dbReference type="PANTHER" id="PTHR11705:SF143">
    <property type="entry name" value="SLL0236 PROTEIN"/>
    <property type="match status" value="1"/>
</dbReference>
<evidence type="ECO:0000256" key="7">
    <source>
        <dbReference type="PROSITE-ProRule" id="PRU01379"/>
    </source>
</evidence>
<name>A0AAU9I648_9CILI</name>
<feature type="signal peptide" evidence="10">
    <location>
        <begin position="1"/>
        <end position="19"/>
    </location>
</feature>
<keyword evidence="13" id="KW-1185">Reference proteome</keyword>
<dbReference type="GO" id="GO:0004181">
    <property type="term" value="F:metallocarboxypeptidase activity"/>
    <property type="evidence" value="ECO:0007669"/>
    <property type="project" value="InterPro"/>
</dbReference>
<comment type="caution">
    <text evidence="12">The sequence shown here is derived from an EMBL/GenBank/DDBJ whole genome shotgun (WGS) entry which is preliminary data.</text>
</comment>